<dbReference type="EMBL" id="QXJC01000003">
    <property type="protein sequence ID" value="RID98628.1"/>
    <property type="molecule type" value="Genomic_DNA"/>
</dbReference>
<evidence type="ECO:0000256" key="2">
    <source>
        <dbReference type="SAM" id="Phobius"/>
    </source>
</evidence>
<feature type="region of interest" description="Disordered" evidence="1">
    <location>
        <begin position="374"/>
        <end position="423"/>
    </location>
</feature>
<evidence type="ECO:0000313" key="3">
    <source>
        <dbReference type="EMBL" id="RID98628.1"/>
    </source>
</evidence>
<keyword evidence="2" id="KW-1133">Transmembrane helix</keyword>
<organism evidence="3 4">
    <name type="scientific">Simplicispira hankyongi</name>
    <dbReference type="NCBI Taxonomy" id="2315688"/>
    <lineage>
        <taxon>Bacteria</taxon>
        <taxon>Pseudomonadati</taxon>
        <taxon>Pseudomonadota</taxon>
        <taxon>Betaproteobacteria</taxon>
        <taxon>Burkholderiales</taxon>
        <taxon>Comamonadaceae</taxon>
        <taxon>Simplicispira</taxon>
    </lineage>
</organism>
<keyword evidence="2" id="KW-0812">Transmembrane</keyword>
<reference evidence="3 4" key="1">
    <citation type="submission" date="2018-09" db="EMBL/GenBank/DDBJ databases">
        <title>Draft genome of Simplicispira sp. NY-02.</title>
        <authorList>
            <person name="Im W.T."/>
        </authorList>
    </citation>
    <scope>NUCLEOTIDE SEQUENCE [LARGE SCALE GENOMIC DNA]</scope>
    <source>
        <strain evidence="3 4">NY-02</strain>
    </source>
</reference>
<evidence type="ECO:0000256" key="1">
    <source>
        <dbReference type="SAM" id="MobiDB-lite"/>
    </source>
</evidence>
<dbReference type="Proteomes" id="UP000266302">
    <property type="component" value="Unassembled WGS sequence"/>
</dbReference>
<feature type="compositionally biased region" description="Low complexity" evidence="1">
    <location>
        <begin position="374"/>
        <end position="384"/>
    </location>
</feature>
<comment type="caution">
    <text evidence="3">The sequence shown here is derived from an EMBL/GenBank/DDBJ whole genome shotgun (WGS) entry which is preliminary data.</text>
</comment>
<keyword evidence="2" id="KW-0472">Membrane</keyword>
<dbReference type="Pfam" id="PF05137">
    <property type="entry name" value="PilN"/>
    <property type="match status" value="1"/>
</dbReference>
<dbReference type="InterPro" id="IPR007813">
    <property type="entry name" value="PilN"/>
</dbReference>
<dbReference type="OrthoDB" id="8906642at2"/>
<dbReference type="AlphaFoldDB" id="A0A398CCE5"/>
<protein>
    <submittedName>
        <fullName evidence="3">Fimbrial assembly protein</fullName>
    </submittedName>
</protein>
<gene>
    <name evidence="3" type="ORF">D3F03_10490</name>
</gene>
<dbReference type="RefSeq" id="WP_119109293.1">
    <property type="nucleotide sequence ID" value="NZ_QXJC01000003.1"/>
</dbReference>
<feature type="transmembrane region" description="Helical" evidence="2">
    <location>
        <begin position="194"/>
        <end position="215"/>
    </location>
</feature>
<sequence>MPSLSSDARFFGLDLHDLARQLREPWDGASTWPVFSWLNPVTPVWLVQADGRDALWADGQRTYASPTAPASAGAAAFTAIEVPEDLLLRRSVRLPAMGAADHASALALEARTASPFASDDLVWGAASPASAGSPLSLVLASRKQLLAYQSTLGNRVPAGSVPEFWVFEAPDRPLVLGGFGEARRLAFAARRRRTGLVLLASAVAIACLIALTPSLQLKLRANEARAAYAALAASAAPAIARREALLRAADQTTALQQRLADRIEPLRLLDVLTRILPDDTALQSLQLVGTKVTVTGFTANASTLMQLLGNQPGFRDVRAPGAATRVPGAEKEAFTIEFTADPAQLGVRVASRVPAAAPSPVVAAPSQVPSVPAAVSVPASTTAPAPAPAPPAVARPAPGGAVFGGTSAKPAQPAPRPGAGGKP</sequence>
<name>A0A398CCE5_9BURK</name>
<accession>A0A398CCE5</accession>
<keyword evidence="4" id="KW-1185">Reference proteome</keyword>
<proteinExistence type="predicted"/>
<evidence type="ECO:0000313" key="4">
    <source>
        <dbReference type="Proteomes" id="UP000266302"/>
    </source>
</evidence>